<dbReference type="EMBL" id="WNTK01000001">
    <property type="protein sequence ID" value="KAG9491981.1"/>
    <property type="molecule type" value="Genomic_DNA"/>
</dbReference>
<feature type="region of interest" description="Disordered" evidence="6">
    <location>
        <begin position="1"/>
        <end position="136"/>
    </location>
</feature>
<gene>
    <name evidence="8" type="ORF">GDO78_000476</name>
</gene>
<reference evidence="8" key="1">
    <citation type="thesis" date="2020" institute="ProQuest LLC" country="789 East Eisenhower Parkway, Ann Arbor, MI, USA">
        <title>Comparative Genomics and Chromosome Evolution.</title>
        <authorList>
            <person name="Mudd A.B."/>
        </authorList>
    </citation>
    <scope>NUCLEOTIDE SEQUENCE</scope>
    <source>
        <strain evidence="8">HN-11 Male</strain>
        <tissue evidence="8">Kidney and liver</tissue>
    </source>
</reference>
<comment type="caution">
    <text evidence="8">The sequence shown here is derived from an EMBL/GenBank/DDBJ whole genome shotgun (WGS) entry which is preliminary data.</text>
</comment>
<feature type="region of interest" description="Disordered" evidence="6">
    <location>
        <begin position="151"/>
        <end position="293"/>
    </location>
</feature>
<feature type="compositionally biased region" description="Polar residues" evidence="6">
    <location>
        <begin position="201"/>
        <end position="212"/>
    </location>
</feature>
<feature type="compositionally biased region" description="Polar residues" evidence="6">
    <location>
        <begin position="151"/>
        <end position="164"/>
    </location>
</feature>
<evidence type="ECO:0000256" key="5">
    <source>
        <dbReference type="ARBA" id="ARBA00023212"/>
    </source>
</evidence>
<evidence type="ECO:0000256" key="2">
    <source>
        <dbReference type="ARBA" id="ARBA00009468"/>
    </source>
</evidence>
<feature type="compositionally biased region" description="Basic and acidic residues" evidence="6">
    <location>
        <begin position="18"/>
        <end position="28"/>
    </location>
</feature>
<name>A0A8J6FQ43_ELECQ</name>
<feature type="compositionally biased region" description="Low complexity" evidence="6">
    <location>
        <begin position="484"/>
        <end position="500"/>
    </location>
</feature>
<protein>
    <recommendedName>
        <fullName evidence="7">Cytoskeleton-associated protein 2 C-terminal domain-containing protein</fullName>
    </recommendedName>
</protein>
<dbReference type="GO" id="GO:0015630">
    <property type="term" value="C:microtubule cytoskeleton"/>
    <property type="evidence" value="ECO:0007669"/>
    <property type="project" value="TreeGrafter"/>
</dbReference>
<comment type="similarity">
    <text evidence="2">Belongs to the CKAP2 family.</text>
</comment>
<evidence type="ECO:0000313" key="9">
    <source>
        <dbReference type="Proteomes" id="UP000770717"/>
    </source>
</evidence>
<dbReference type="Pfam" id="PF15297">
    <property type="entry name" value="CKAP2_C"/>
    <property type="match status" value="1"/>
</dbReference>
<feature type="domain" description="Cytoskeleton-associated protein 2 C-terminal" evidence="7">
    <location>
        <begin position="256"/>
        <end position="597"/>
    </location>
</feature>
<evidence type="ECO:0000256" key="1">
    <source>
        <dbReference type="ARBA" id="ARBA00004245"/>
    </source>
</evidence>
<keyword evidence="5" id="KW-0206">Cytoskeleton</keyword>
<feature type="compositionally biased region" description="Polar residues" evidence="6">
    <location>
        <begin position="248"/>
        <end position="262"/>
    </location>
</feature>
<evidence type="ECO:0000313" key="8">
    <source>
        <dbReference type="EMBL" id="KAG9491981.1"/>
    </source>
</evidence>
<evidence type="ECO:0000256" key="6">
    <source>
        <dbReference type="SAM" id="MobiDB-lite"/>
    </source>
</evidence>
<keyword evidence="3" id="KW-0963">Cytoplasm</keyword>
<evidence type="ECO:0000256" key="4">
    <source>
        <dbReference type="ARBA" id="ARBA00022553"/>
    </source>
</evidence>
<feature type="region of interest" description="Disordered" evidence="6">
    <location>
        <begin position="445"/>
        <end position="506"/>
    </location>
</feature>
<keyword evidence="4" id="KW-0597">Phosphoprotein</keyword>
<feature type="compositionally biased region" description="Basic and acidic residues" evidence="6">
    <location>
        <begin position="106"/>
        <end position="127"/>
    </location>
</feature>
<dbReference type="InterPro" id="IPR026165">
    <property type="entry name" value="CKAP2_fam"/>
</dbReference>
<feature type="compositionally biased region" description="Low complexity" evidence="6">
    <location>
        <begin position="230"/>
        <end position="241"/>
    </location>
</feature>
<dbReference type="Proteomes" id="UP000770717">
    <property type="component" value="Unassembled WGS sequence"/>
</dbReference>
<dbReference type="OrthoDB" id="9945093at2759"/>
<evidence type="ECO:0000259" key="7">
    <source>
        <dbReference type="Pfam" id="PF15297"/>
    </source>
</evidence>
<evidence type="ECO:0000256" key="3">
    <source>
        <dbReference type="ARBA" id="ARBA00022490"/>
    </source>
</evidence>
<dbReference type="PANTHER" id="PTHR16076:SF8">
    <property type="entry name" value="CYTOSKELETON-ASSOCIATED PROTEIN 2"/>
    <property type="match status" value="1"/>
</dbReference>
<comment type="subcellular location">
    <subcellularLocation>
        <location evidence="1">Cytoplasm</location>
        <location evidence="1">Cytoskeleton</location>
    </subcellularLocation>
</comment>
<accession>A0A8J6FQ43</accession>
<sequence>MSGAKVQPLPQSRSLQPDQREERRRRPEVLVAKKAVAQKPRAADRPPDIRFPLMERSNRALQRKPKEMKPSEKKMVESVNKENIRPAVNKDDKSGTFSQTFLKTRTLKEKQTKDEKVKLEATKEKPKPPTKPVFGAYRGIIVQSKINSIWKNSESKNQSEQNKTLQKRDVKRPQTSASLPVKTAIKPSNDAKPKRPVIPSAPSQIRPSTTLAKSKAEPVTVQRITKVRQQRAVQQKAQAVKPPLKNVTVKNNPVTQSKTNPVETLADPRKNKPAPQPPTAKKFPKAKESAEERKARLAEWRQSKGKVTKRPPMAVVKPVTSNVQKEEPVEQKEETRQLYWAAMAEEDEQEWFTLKVHQIFRDCKKLIEEGCPKVEVLSILEKQIETAPEVTKLSAYWECRACLERRDGQLYKVIAVCEEAVSAGVQPLEELRAILADALQQLKPDPEEKDEDLESAALSTEVVDEPAEAAVQGKRGGKSRAVTSQPKSPSSPGKLPGSESTPVNEDAVSSVIRFNVRSTPQLERIKKLQMNEGDSSIKSYKFLTPVRRSSRLERKTHRLPDMLKDHDPCVSGIDELGNLEDTEDCAHAYIFRKNSALNDITAKSAAKK</sequence>
<proteinExistence type="inferred from homology"/>
<organism evidence="8 9">
    <name type="scientific">Eleutherodactylus coqui</name>
    <name type="common">Puerto Rican coqui</name>
    <dbReference type="NCBI Taxonomy" id="57060"/>
    <lineage>
        <taxon>Eukaryota</taxon>
        <taxon>Metazoa</taxon>
        <taxon>Chordata</taxon>
        <taxon>Craniata</taxon>
        <taxon>Vertebrata</taxon>
        <taxon>Euteleostomi</taxon>
        <taxon>Amphibia</taxon>
        <taxon>Batrachia</taxon>
        <taxon>Anura</taxon>
        <taxon>Neobatrachia</taxon>
        <taxon>Hyloidea</taxon>
        <taxon>Eleutherodactylidae</taxon>
        <taxon>Eleutherodactylinae</taxon>
        <taxon>Eleutherodactylus</taxon>
        <taxon>Eleutherodactylus</taxon>
    </lineage>
</organism>
<feature type="compositionally biased region" description="Basic and acidic residues" evidence="6">
    <location>
        <begin position="64"/>
        <end position="94"/>
    </location>
</feature>
<keyword evidence="9" id="KW-1185">Reference proteome</keyword>
<dbReference type="AlphaFoldDB" id="A0A8J6FQ43"/>
<dbReference type="InterPro" id="IPR029197">
    <property type="entry name" value="CKAP2_C"/>
</dbReference>
<dbReference type="PANTHER" id="PTHR16076">
    <property type="entry name" value="CYTOSKELETON ASSOCIATED PROTEIN 2-RELATED"/>
    <property type="match status" value="1"/>
</dbReference>
<dbReference type="GO" id="GO:0007026">
    <property type="term" value="P:negative regulation of microtubule depolymerization"/>
    <property type="evidence" value="ECO:0007669"/>
    <property type="project" value="TreeGrafter"/>
</dbReference>